<dbReference type="OrthoDB" id="5325663at2"/>
<keyword evidence="3" id="KW-1185">Reference proteome</keyword>
<comment type="caution">
    <text evidence="2">The sequence shown here is derived from an EMBL/GenBank/DDBJ whole genome shotgun (WGS) entry which is preliminary data.</text>
</comment>
<accession>A0A3D8IMB4</accession>
<dbReference type="RefSeq" id="WP_115571492.1">
    <property type="nucleotide sequence ID" value="NZ_NXLT01000007.1"/>
</dbReference>
<keyword evidence="1" id="KW-0472">Membrane</keyword>
<name>A0A3D8IMB4_9HELI</name>
<keyword evidence="1" id="KW-0812">Transmembrane</keyword>
<dbReference type="Proteomes" id="UP000256514">
    <property type="component" value="Unassembled WGS sequence"/>
</dbReference>
<protein>
    <submittedName>
        <fullName evidence="2">Uncharacterized protein</fullName>
    </submittedName>
</protein>
<organism evidence="2 3">
    <name type="scientific">Helicobacter equorum</name>
    <dbReference type="NCBI Taxonomy" id="361872"/>
    <lineage>
        <taxon>Bacteria</taxon>
        <taxon>Pseudomonadati</taxon>
        <taxon>Campylobacterota</taxon>
        <taxon>Epsilonproteobacteria</taxon>
        <taxon>Campylobacterales</taxon>
        <taxon>Helicobacteraceae</taxon>
        <taxon>Helicobacter</taxon>
    </lineage>
</organism>
<reference evidence="2 3" key="1">
    <citation type="submission" date="2018-04" db="EMBL/GenBank/DDBJ databases">
        <title>Novel Campyloabacter and Helicobacter Species and Strains.</title>
        <authorList>
            <person name="Mannion A.J."/>
            <person name="Shen Z."/>
            <person name="Fox J.G."/>
        </authorList>
    </citation>
    <scope>NUCLEOTIDE SEQUENCE [LARGE SCALE GENOMIC DNA]</scope>
    <source>
        <strain evidence="2 3">MIT 12-6600</strain>
    </source>
</reference>
<proteinExistence type="predicted"/>
<evidence type="ECO:0000313" key="3">
    <source>
        <dbReference type="Proteomes" id="UP000256514"/>
    </source>
</evidence>
<dbReference type="EMBL" id="NXLT01000007">
    <property type="protein sequence ID" value="RDU66322.1"/>
    <property type="molecule type" value="Genomic_DNA"/>
</dbReference>
<evidence type="ECO:0000256" key="1">
    <source>
        <dbReference type="SAM" id="Phobius"/>
    </source>
</evidence>
<evidence type="ECO:0000313" key="2">
    <source>
        <dbReference type="EMBL" id="RDU66322.1"/>
    </source>
</evidence>
<sequence length="311" mass="35250">MKKKTIFIIIGVSVIIIVGLFVATKILSSQISRVMEHELNAFLQSQNTQDIQLEYDPFVCEGSTTIVCKTTQLTINKNLETLDTESLDKQFDPKILHFSDLVVSFGGSKTQANIEIESDIAVLGKQFHAKCMNAINFVDSMLDTNVTCNAQAGDMQSVSDTHLAFIHPSFQSSTLHEIIKMFKDTQQRDVVLQDLEVMPISDHISLKSPSLKESLRAFYGASEEDMQFYSVMFAIIESSYQQAQNSQTKELDNAIANMARILSDVCIDNKIQEIWYDMHTKTPQVSFKWKDFFQMSPVDIQTHFSLDFGKR</sequence>
<feature type="transmembrane region" description="Helical" evidence="1">
    <location>
        <begin position="6"/>
        <end position="27"/>
    </location>
</feature>
<keyword evidence="1" id="KW-1133">Transmembrane helix</keyword>
<dbReference type="AlphaFoldDB" id="A0A3D8IMB4"/>
<gene>
    <name evidence="2" type="ORF">CQA54_07565</name>
</gene>